<dbReference type="GO" id="GO:0003700">
    <property type="term" value="F:DNA-binding transcription factor activity"/>
    <property type="evidence" value="ECO:0007669"/>
    <property type="project" value="InterPro"/>
</dbReference>
<dbReference type="InterPro" id="IPR009061">
    <property type="entry name" value="DNA-bd_dom_put_sf"/>
</dbReference>
<proteinExistence type="predicted"/>
<organism evidence="3 4">
    <name type="scientific">Subtercola boreus</name>
    <dbReference type="NCBI Taxonomy" id="120213"/>
    <lineage>
        <taxon>Bacteria</taxon>
        <taxon>Bacillati</taxon>
        <taxon>Actinomycetota</taxon>
        <taxon>Actinomycetes</taxon>
        <taxon>Micrococcales</taxon>
        <taxon>Microbacteriaceae</taxon>
        <taxon>Subtercola</taxon>
    </lineage>
</organism>
<sequence>MAWSTSELAELAGTTLKAVRHYHKVGLLEEPERKSNGYKQYQVSHLLRLLQITRLAELGVPLAQIAALGHADKDPDQAIHVLDAELEATIDRLQRIRGELALILRHRAPAELPTGFSNVAGELSEADRALVLIYSRLFDEATMADLQGMVQEQPRTDVDKEFDMLHADADRATRRKLGELLAPAMKAGLDKFPTLKSPIAQSPTRAGSARNAVEAAMHELYNIAQLEVLYRSHLISTGKAKELDVLEAALDALELDESD</sequence>
<keyword evidence="1" id="KW-0238">DNA-binding</keyword>
<reference evidence="3 4" key="1">
    <citation type="submission" date="2017-04" db="EMBL/GenBank/DDBJ databases">
        <title>Comparative genome analysis of Subtercola boreus.</title>
        <authorList>
            <person name="Cho Y.-J."/>
            <person name="Cho A."/>
            <person name="Kim O.-S."/>
            <person name="Lee J.-I."/>
        </authorList>
    </citation>
    <scope>NUCLEOTIDE SEQUENCE [LARGE SCALE GENOMIC DNA]</scope>
    <source>
        <strain evidence="3 4">P27444</strain>
    </source>
</reference>
<dbReference type="Proteomes" id="UP000256709">
    <property type="component" value="Unassembled WGS sequence"/>
</dbReference>
<dbReference type="PANTHER" id="PTHR30204">
    <property type="entry name" value="REDOX-CYCLING DRUG-SENSING TRANSCRIPTIONAL ACTIVATOR SOXR"/>
    <property type="match status" value="1"/>
</dbReference>
<feature type="domain" description="HTH merR-type" evidence="2">
    <location>
        <begin position="2"/>
        <end position="71"/>
    </location>
</feature>
<dbReference type="Gene3D" id="1.10.1660.10">
    <property type="match status" value="1"/>
</dbReference>
<dbReference type="CDD" id="cd00592">
    <property type="entry name" value="HTH_MerR-like"/>
    <property type="match status" value="1"/>
</dbReference>
<evidence type="ECO:0000313" key="4">
    <source>
        <dbReference type="Proteomes" id="UP000256709"/>
    </source>
</evidence>
<dbReference type="AlphaFoldDB" id="A0A3E0VB86"/>
<dbReference type="EMBL" id="NBXA01000031">
    <property type="protein sequence ID" value="RFA07136.1"/>
    <property type="molecule type" value="Genomic_DNA"/>
</dbReference>
<dbReference type="SUPFAM" id="SSF46955">
    <property type="entry name" value="Putative DNA-binding domain"/>
    <property type="match status" value="1"/>
</dbReference>
<gene>
    <name evidence="3" type="ORF">B7R21_16820</name>
</gene>
<name>A0A3E0VB86_9MICO</name>
<evidence type="ECO:0000256" key="1">
    <source>
        <dbReference type="ARBA" id="ARBA00023125"/>
    </source>
</evidence>
<dbReference type="InterPro" id="IPR047057">
    <property type="entry name" value="MerR_fam"/>
</dbReference>
<accession>A0A3E0VB86</accession>
<dbReference type="GO" id="GO:0003677">
    <property type="term" value="F:DNA binding"/>
    <property type="evidence" value="ECO:0007669"/>
    <property type="project" value="UniProtKB-KW"/>
</dbReference>
<dbReference type="InterPro" id="IPR000551">
    <property type="entry name" value="MerR-type_HTH_dom"/>
</dbReference>
<dbReference type="Pfam" id="PF13411">
    <property type="entry name" value="MerR_1"/>
    <property type="match status" value="1"/>
</dbReference>
<comment type="caution">
    <text evidence="3">The sequence shown here is derived from an EMBL/GenBank/DDBJ whole genome shotgun (WGS) entry which is preliminary data.</text>
</comment>
<dbReference type="PANTHER" id="PTHR30204:SF93">
    <property type="entry name" value="HTH MERR-TYPE DOMAIN-CONTAINING PROTEIN"/>
    <property type="match status" value="1"/>
</dbReference>
<evidence type="ECO:0000313" key="3">
    <source>
        <dbReference type="EMBL" id="RFA07136.1"/>
    </source>
</evidence>
<dbReference type="PROSITE" id="PS50937">
    <property type="entry name" value="HTH_MERR_2"/>
    <property type="match status" value="1"/>
</dbReference>
<protein>
    <submittedName>
        <fullName evidence="3">MerR family transcriptional regulator</fullName>
    </submittedName>
</protein>
<dbReference type="OrthoDB" id="4569196at2"/>
<evidence type="ECO:0000259" key="2">
    <source>
        <dbReference type="PROSITE" id="PS50937"/>
    </source>
</evidence>
<dbReference type="SMART" id="SM00422">
    <property type="entry name" value="HTH_MERR"/>
    <property type="match status" value="1"/>
</dbReference>